<dbReference type="EMBL" id="FOMT01000008">
    <property type="protein sequence ID" value="SFF31593.1"/>
    <property type="molecule type" value="Genomic_DNA"/>
</dbReference>
<dbReference type="OrthoDB" id="2596022at2"/>
<evidence type="ECO:0000313" key="3">
    <source>
        <dbReference type="Proteomes" id="UP000198855"/>
    </source>
</evidence>
<evidence type="ECO:0000313" key="2">
    <source>
        <dbReference type="EMBL" id="SFF31593.1"/>
    </source>
</evidence>
<organism evidence="2 3">
    <name type="scientific">Paenibacillus catalpae</name>
    <dbReference type="NCBI Taxonomy" id="1045775"/>
    <lineage>
        <taxon>Bacteria</taxon>
        <taxon>Bacillati</taxon>
        <taxon>Bacillota</taxon>
        <taxon>Bacilli</taxon>
        <taxon>Bacillales</taxon>
        <taxon>Paenibacillaceae</taxon>
        <taxon>Paenibacillus</taxon>
    </lineage>
</organism>
<accession>A0A1I2HQ95</accession>
<keyword evidence="3" id="KW-1185">Reference proteome</keyword>
<reference evidence="3" key="1">
    <citation type="submission" date="2016-10" db="EMBL/GenBank/DDBJ databases">
        <authorList>
            <person name="Varghese N."/>
            <person name="Submissions S."/>
        </authorList>
    </citation>
    <scope>NUCLEOTIDE SEQUENCE [LARGE SCALE GENOMIC DNA]</scope>
    <source>
        <strain evidence="3">CGMCC 1.10784</strain>
    </source>
</reference>
<feature type="transmembrane region" description="Helical" evidence="1">
    <location>
        <begin position="115"/>
        <end position="137"/>
    </location>
</feature>
<feature type="transmembrane region" description="Helical" evidence="1">
    <location>
        <begin position="198"/>
        <end position="227"/>
    </location>
</feature>
<proteinExistence type="predicted"/>
<feature type="transmembrane region" description="Helical" evidence="1">
    <location>
        <begin position="31"/>
        <end position="55"/>
    </location>
</feature>
<dbReference type="Proteomes" id="UP000198855">
    <property type="component" value="Unassembled WGS sequence"/>
</dbReference>
<name>A0A1I2HQ95_9BACL</name>
<dbReference type="STRING" id="1045775.SAMN05216378_5924"/>
<keyword evidence="1" id="KW-1133">Transmembrane helix</keyword>
<evidence type="ECO:0000256" key="1">
    <source>
        <dbReference type="SAM" id="Phobius"/>
    </source>
</evidence>
<evidence type="ECO:0008006" key="4">
    <source>
        <dbReference type="Google" id="ProtNLM"/>
    </source>
</evidence>
<gene>
    <name evidence="2" type="ORF">SAMN05216378_5924</name>
</gene>
<sequence length="247" mass="27487">MIPTMTNLPEINPSNGGGVLRLTFTLFIKNAGVLLFITAITAVPVELIANYSFIYDSDSWGYSIREIIISFIFLTLLTPVVIHYLIERLRGSKGSVAEAYRWGLRKWARMIMYDFLKSIILTAGFLLFIIPGFFMYVRLLLLPAVVSIENTSVTNPLESSRNMAKGQFWAFIGYGIVINGITYLAGRVTGKLFDGVGFINGISVTLCNLFIDWISLLGVILPLVLYLKIRTEQNRAAQAAEEAAVTL</sequence>
<dbReference type="RefSeq" id="WP_091190551.1">
    <property type="nucleotide sequence ID" value="NZ_FOMT01000008.1"/>
</dbReference>
<protein>
    <recommendedName>
        <fullName evidence="4">Membrane domain of glycerophosphoryl diester phosphodiesterase</fullName>
    </recommendedName>
</protein>
<keyword evidence="1" id="KW-0472">Membrane</keyword>
<keyword evidence="1" id="KW-0812">Transmembrane</keyword>
<dbReference type="AlphaFoldDB" id="A0A1I2HQ95"/>
<feature type="transmembrane region" description="Helical" evidence="1">
    <location>
        <begin position="67"/>
        <end position="86"/>
    </location>
</feature>
<feature type="transmembrane region" description="Helical" evidence="1">
    <location>
        <begin position="168"/>
        <end position="186"/>
    </location>
</feature>